<feature type="transmembrane region" description="Helical" evidence="1">
    <location>
        <begin position="85"/>
        <end position="108"/>
    </location>
</feature>
<dbReference type="PATRIC" id="fig|862908.3.peg.2454"/>
<keyword evidence="3" id="KW-1185">Reference proteome</keyword>
<reference evidence="3" key="1">
    <citation type="journal article" date="2013" name="ISME J.">
        <title>A small predatory core genome in the divergent marine Bacteriovorax marinus SJ and the terrestrial Bdellovibrio bacteriovorus.</title>
        <authorList>
            <person name="Crossman L.C."/>
            <person name="Chen H."/>
            <person name="Cerdeno-Tarraga A.M."/>
            <person name="Brooks K."/>
            <person name="Quail M.A."/>
            <person name="Pineiro S.A."/>
            <person name="Hobley L."/>
            <person name="Sockett R.E."/>
            <person name="Bentley S.D."/>
            <person name="Parkhill J."/>
            <person name="Williams H.N."/>
            <person name="Stine O.C."/>
        </authorList>
    </citation>
    <scope>NUCLEOTIDE SEQUENCE [LARGE SCALE GENOMIC DNA]</scope>
    <source>
        <strain evidence="3">ATCC BAA-682 / DSM 15412 / SJ</strain>
    </source>
</reference>
<accession>E1X614</accession>
<name>E1X614_HALMS</name>
<dbReference type="HOGENOM" id="CLU_1584191_0_0_7"/>
<dbReference type="AlphaFoldDB" id="E1X614"/>
<evidence type="ECO:0000313" key="3">
    <source>
        <dbReference type="Proteomes" id="UP000008963"/>
    </source>
</evidence>
<keyword evidence="1" id="KW-1133">Transmembrane helix</keyword>
<sequence>MEYEMNENLERNKVYKLLFQGRKFLINPPFQKKFMGFILASVILSMGIMHGANWVFFNKFMNYGETLNLPSNHPFYRLLMEQQEFMTLVFLISSTILSVALCTFGLFFSHRIAGPIYRIEKVFKDASISGEQIESIRFRHDDFFQEIPSAMNEYFKNQEKKEKLKEVS</sequence>
<dbReference type="EMBL" id="FQ312005">
    <property type="protein sequence ID" value="CBW27358.1"/>
    <property type="molecule type" value="Genomic_DNA"/>
</dbReference>
<feature type="transmembrane region" description="Helical" evidence="1">
    <location>
        <begin position="34"/>
        <end position="57"/>
    </location>
</feature>
<proteinExistence type="predicted"/>
<organism evidence="2 3">
    <name type="scientific">Halobacteriovorax marinus (strain ATCC BAA-682 / DSM 15412 / SJ)</name>
    <name type="common">Bacteriovorax marinus</name>
    <dbReference type="NCBI Taxonomy" id="862908"/>
    <lineage>
        <taxon>Bacteria</taxon>
        <taxon>Pseudomonadati</taxon>
        <taxon>Bdellovibrionota</taxon>
        <taxon>Bacteriovoracia</taxon>
        <taxon>Bacteriovoracales</taxon>
        <taxon>Halobacteriovoraceae</taxon>
        <taxon>Halobacteriovorax</taxon>
    </lineage>
</organism>
<dbReference type="KEGG" id="bmx:BMS_2570"/>
<keyword evidence="1" id="KW-0472">Membrane</keyword>
<dbReference type="Proteomes" id="UP000008963">
    <property type="component" value="Chromosome"/>
</dbReference>
<keyword evidence="1" id="KW-0812">Transmembrane</keyword>
<evidence type="ECO:0000313" key="2">
    <source>
        <dbReference type="EMBL" id="CBW27358.1"/>
    </source>
</evidence>
<dbReference type="STRING" id="862908.BMS_2570"/>
<evidence type="ECO:0000256" key="1">
    <source>
        <dbReference type="SAM" id="Phobius"/>
    </source>
</evidence>
<protein>
    <submittedName>
        <fullName evidence="2">Membrane protein</fullName>
    </submittedName>
</protein>
<gene>
    <name evidence="2" type="ordered locus">BMS_2570</name>
</gene>